<keyword evidence="5 6" id="KW-0472">Membrane</keyword>
<dbReference type="Gene3D" id="1.20.1250.20">
    <property type="entry name" value="MFS general substrate transporter like domains"/>
    <property type="match status" value="1"/>
</dbReference>
<sequence>MNQILLTKQVSEKKNVHFMLIAICIGSFVSHFTAGIVNVSLPHLAKIFHVGIGAAQWITTGYLFVIAAFLPLMGKLGDQYGHRHVHNLGYALFTISSVLVAFSPNIYVLLIFRMLQAVGAAMFQATNIALITIHFPVKKRGRALGILGTAVALGGMTGPIVGGFIAQWFQWQWLFLIHVPVILTATLFAYQFIPKEFPEKRTDPFDGLGAFLFALLISFIIFGVSNGNIWGWLSSKMIIIFLLASMTMLLLIWRELSHCSPFLPLRVLCNRAVASGLLISSTSFIVANTILVVMPFYLTSIDEISPLQIGYLMAAYPLALAFSGPIAGNLSDRYGSRVFQFFGLCSMGVGSLVLMSFLGQLSMFGIVGALILIGFGMGLITSPNNSFIMQHVPSEFVGMLGGMIALTRNVGMVLGAALGLGLMNGATQGEALILDASITVFRMNVFIIVVSLMIFWSSILLGKQQKRKSISN</sequence>
<dbReference type="RefSeq" id="WP_307232911.1">
    <property type="nucleotide sequence ID" value="NZ_JAUSTT010000037.1"/>
</dbReference>
<feature type="transmembrane region" description="Helical" evidence="6">
    <location>
        <begin position="230"/>
        <end position="253"/>
    </location>
</feature>
<evidence type="ECO:0000256" key="4">
    <source>
        <dbReference type="ARBA" id="ARBA00022989"/>
    </source>
</evidence>
<feature type="transmembrane region" description="Helical" evidence="6">
    <location>
        <begin position="339"/>
        <end position="358"/>
    </location>
</feature>
<evidence type="ECO:0000256" key="6">
    <source>
        <dbReference type="SAM" id="Phobius"/>
    </source>
</evidence>
<keyword evidence="3 6" id="KW-0812">Transmembrane</keyword>
<feature type="transmembrane region" description="Helical" evidence="6">
    <location>
        <begin position="396"/>
        <end position="423"/>
    </location>
</feature>
<dbReference type="PRINTS" id="PR01036">
    <property type="entry name" value="TCRTETB"/>
</dbReference>
<dbReference type="PROSITE" id="PS50850">
    <property type="entry name" value="MFS"/>
    <property type="match status" value="1"/>
</dbReference>
<feature type="transmembrane region" description="Helical" evidence="6">
    <location>
        <begin position="90"/>
        <end position="112"/>
    </location>
</feature>
<feature type="transmembrane region" description="Helical" evidence="6">
    <location>
        <begin position="205"/>
        <end position="224"/>
    </location>
</feature>
<protein>
    <submittedName>
        <fullName evidence="8">EmrB/QacA subfamily drug resistance transporter</fullName>
    </submittedName>
</protein>
<dbReference type="InterPro" id="IPR020846">
    <property type="entry name" value="MFS_dom"/>
</dbReference>
<keyword evidence="4 6" id="KW-1133">Transmembrane helix</keyword>
<organism evidence="8 9">
    <name type="scientific">Bacillus chungangensis</name>
    <dbReference type="NCBI Taxonomy" id="587633"/>
    <lineage>
        <taxon>Bacteria</taxon>
        <taxon>Bacillati</taxon>
        <taxon>Bacillota</taxon>
        <taxon>Bacilli</taxon>
        <taxon>Bacillales</taxon>
        <taxon>Bacillaceae</taxon>
        <taxon>Bacillus</taxon>
    </lineage>
</organism>
<keyword evidence="2" id="KW-0813">Transport</keyword>
<dbReference type="PANTHER" id="PTHR42718:SF9">
    <property type="entry name" value="MAJOR FACILITATOR SUPERFAMILY MULTIDRUG TRANSPORTER MFSC"/>
    <property type="match status" value="1"/>
</dbReference>
<proteinExistence type="predicted"/>
<feature type="transmembrane region" description="Helical" evidence="6">
    <location>
        <begin position="171"/>
        <end position="193"/>
    </location>
</feature>
<keyword evidence="9" id="KW-1185">Reference proteome</keyword>
<dbReference type="SUPFAM" id="SSF103473">
    <property type="entry name" value="MFS general substrate transporter"/>
    <property type="match status" value="1"/>
</dbReference>
<dbReference type="Gene3D" id="1.20.1720.10">
    <property type="entry name" value="Multidrug resistance protein D"/>
    <property type="match status" value="1"/>
</dbReference>
<comment type="caution">
    <text evidence="8">The sequence shown here is derived from an EMBL/GenBank/DDBJ whole genome shotgun (WGS) entry which is preliminary data.</text>
</comment>
<evidence type="ECO:0000256" key="5">
    <source>
        <dbReference type="ARBA" id="ARBA00023136"/>
    </source>
</evidence>
<feature type="domain" description="Major facilitator superfamily (MFS) profile" evidence="7">
    <location>
        <begin position="19"/>
        <end position="454"/>
    </location>
</feature>
<feature type="transmembrane region" description="Helical" evidence="6">
    <location>
        <begin position="47"/>
        <end position="70"/>
    </location>
</feature>
<evidence type="ECO:0000256" key="1">
    <source>
        <dbReference type="ARBA" id="ARBA00004651"/>
    </source>
</evidence>
<evidence type="ECO:0000256" key="3">
    <source>
        <dbReference type="ARBA" id="ARBA00022692"/>
    </source>
</evidence>
<dbReference type="CDD" id="cd17321">
    <property type="entry name" value="MFS_MMR_MDR_like"/>
    <property type="match status" value="1"/>
</dbReference>
<dbReference type="Proteomes" id="UP001223586">
    <property type="component" value="Unassembled WGS sequence"/>
</dbReference>
<comment type="subcellular location">
    <subcellularLocation>
        <location evidence="1">Cell membrane</location>
        <topology evidence="1">Multi-pass membrane protein</topology>
    </subcellularLocation>
</comment>
<evidence type="ECO:0000313" key="9">
    <source>
        <dbReference type="Proteomes" id="UP001223586"/>
    </source>
</evidence>
<name>A0ABT9WY75_9BACI</name>
<feature type="transmembrane region" description="Helical" evidence="6">
    <location>
        <begin position="443"/>
        <end position="462"/>
    </location>
</feature>
<accession>A0ABT9WY75</accession>
<dbReference type="InterPro" id="IPR011701">
    <property type="entry name" value="MFS"/>
</dbReference>
<dbReference type="InterPro" id="IPR036259">
    <property type="entry name" value="MFS_trans_sf"/>
</dbReference>
<dbReference type="Pfam" id="PF07690">
    <property type="entry name" value="MFS_1"/>
    <property type="match status" value="1"/>
</dbReference>
<evidence type="ECO:0000313" key="8">
    <source>
        <dbReference type="EMBL" id="MDQ0178254.1"/>
    </source>
</evidence>
<feature type="transmembrane region" description="Helical" evidence="6">
    <location>
        <begin position="118"/>
        <end position="137"/>
    </location>
</feature>
<feature type="transmembrane region" description="Helical" evidence="6">
    <location>
        <begin position="309"/>
        <end position="327"/>
    </location>
</feature>
<dbReference type="EMBL" id="JAUSTT010000037">
    <property type="protein sequence ID" value="MDQ0178254.1"/>
    <property type="molecule type" value="Genomic_DNA"/>
</dbReference>
<reference evidence="8 9" key="1">
    <citation type="submission" date="2023-07" db="EMBL/GenBank/DDBJ databases">
        <title>Genomic Encyclopedia of Type Strains, Phase IV (KMG-IV): sequencing the most valuable type-strain genomes for metagenomic binning, comparative biology and taxonomic classification.</title>
        <authorList>
            <person name="Goeker M."/>
        </authorList>
    </citation>
    <scope>NUCLEOTIDE SEQUENCE [LARGE SCALE GENOMIC DNA]</scope>
    <source>
        <strain evidence="8 9">DSM 23837</strain>
    </source>
</reference>
<feature type="transmembrane region" description="Helical" evidence="6">
    <location>
        <begin position="364"/>
        <end position="384"/>
    </location>
</feature>
<evidence type="ECO:0000256" key="2">
    <source>
        <dbReference type="ARBA" id="ARBA00022448"/>
    </source>
</evidence>
<dbReference type="PANTHER" id="PTHR42718">
    <property type="entry name" value="MAJOR FACILITATOR SUPERFAMILY MULTIDRUG TRANSPORTER MFSC"/>
    <property type="match status" value="1"/>
</dbReference>
<feature type="transmembrane region" description="Helical" evidence="6">
    <location>
        <begin position="273"/>
        <end position="297"/>
    </location>
</feature>
<gene>
    <name evidence="8" type="ORF">J2S08_004158</name>
</gene>
<feature type="transmembrane region" description="Helical" evidence="6">
    <location>
        <begin position="20"/>
        <end position="41"/>
    </location>
</feature>
<evidence type="ECO:0000259" key="7">
    <source>
        <dbReference type="PROSITE" id="PS50850"/>
    </source>
</evidence>
<feature type="transmembrane region" description="Helical" evidence="6">
    <location>
        <begin position="144"/>
        <end position="165"/>
    </location>
</feature>